<evidence type="ECO:0000313" key="2">
    <source>
        <dbReference type="Ensembl" id="ENSPKIP00000012986.1"/>
    </source>
</evidence>
<dbReference type="AlphaFoldDB" id="A0A3B3R5P0"/>
<keyword evidence="3" id="KW-1185">Reference proteome</keyword>
<dbReference type="Ensembl" id="ENSPKIT00000037394.1">
    <property type="protein sequence ID" value="ENSPKIP00000012986.1"/>
    <property type="gene ID" value="ENSPKIG00000000580.1"/>
</dbReference>
<evidence type="ECO:0000313" key="3">
    <source>
        <dbReference type="Proteomes" id="UP000261540"/>
    </source>
</evidence>
<accession>A0A3B3R5P0</accession>
<keyword evidence="1" id="KW-0732">Signal</keyword>
<feature type="signal peptide" evidence="1">
    <location>
        <begin position="1"/>
        <end position="15"/>
    </location>
</feature>
<organism evidence="2 3">
    <name type="scientific">Paramormyrops kingsleyae</name>
    <dbReference type="NCBI Taxonomy" id="1676925"/>
    <lineage>
        <taxon>Eukaryota</taxon>
        <taxon>Metazoa</taxon>
        <taxon>Chordata</taxon>
        <taxon>Craniata</taxon>
        <taxon>Vertebrata</taxon>
        <taxon>Euteleostomi</taxon>
        <taxon>Actinopterygii</taxon>
        <taxon>Neopterygii</taxon>
        <taxon>Teleostei</taxon>
        <taxon>Osteoglossocephala</taxon>
        <taxon>Osteoglossomorpha</taxon>
        <taxon>Osteoglossiformes</taxon>
        <taxon>Mormyridae</taxon>
        <taxon>Paramormyrops</taxon>
    </lineage>
</organism>
<sequence length="146" mass="16822">MTFYFCVFCFSCLWGMEHQPAVLKDGPTEPESPATLRRFLTEWSHISKQNKNSPWQPPAIRPVFFESTGLGDTTDMAKSSRSVRRSDTMCKTRGDFHSETWRSSLRSRLPVPPPSSCNISLTPQKRCYWLYLFSSSLEILYTLSLI</sequence>
<proteinExistence type="predicted"/>
<feature type="chain" id="PRO_5017369006" evidence="1">
    <location>
        <begin position="16"/>
        <end position="146"/>
    </location>
</feature>
<protein>
    <submittedName>
        <fullName evidence="2">Uncharacterized protein</fullName>
    </submittedName>
</protein>
<name>A0A3B3R5P0_9TELE</name>
<reference evidence="2" key="2">
    <citation type="submission" date="2025-09" db="UniProtKB">
        <authorList>
            <consortium name="Ensembl"/>
        </authorList>
    </citation>
    <scope>IDENTIFICATION</scope>
</reference>
<reference evidence="2" key="1">
    <citation type="submission" date="2025-08" db="UniProtKB">
        <authorList>
            <consortium name="Ensembl"/>
        </authorList>
    </citation>
    <scope>IDENTIFICATION</scope>
</reference>
<evidence type="ECO:0000256" key="1">
    <source>
        <dbReference type="SAM" id="SignalP"/>
    </source>
</evidence>
<dbReference type="Proteomes" id="UP000261540">
    <property type="component" value="Unplaced"/>
</dbReference>